<name>A0ABX7BKX2_9CAUL</name>
<dbReference type="SUPFAM" id="SSF48208">
    <property type="entry name" value="Six-hairpin glycosidases"/>
    <property type="match status" value="1"/>
</dbReference>
<dbReference type="Proteomes" id="UP000595448">
    <property type="component" value="Chromosome"/>
</dbReference>
<dbReference type="InterPro" id="IPR029044">
    <property type="entry name" value="Nucleotide-diphossugar_trans"/>
</dbReference>
<dbReference type="Pfam" id="PF22640">
    <property type="entry name" value="ManC_GMP_beta-helix"/>
    <property type="match status" value="1"/>
</dbReference>
<evidence type="ECO:0000259" key="3">
    <source>
        <dbReference type="Pfam" id="PF00483"/>
    </source>
</evidence>
<dbReference type="Gene3D" id="3.90.550.10">
    <property type="entry name" value="Spore Coat Polysaccharide Biosynthesis Protein SpsA, Chain A"/>
    <property type="match status" value="1"/>
</dbReference>
<dbReference type="CDD" id="cd02509">
    <property type="entry name" value="GDP-M1P_Guanylyltransferase"/>
    <property type="match status" value="1"/>
</dbReference>
<proteinExistence type="inferred from homology"/>
<dbReference type="InterPro" id="IPR012341">
    <property type="entry name" value="6hp_glycosidase-like_sf"/>
</dbReference>
<organism evidence="5 6">
    <name type="scientific">Brevundimonas vitisensis</name>
    <dbReference type="NCBI Taxonomy" id="2800818"/>
    <lineage>
        <taxon>Bacteria</taxon>
        <taxon>Pseudomonadati</taxon>
        <taxon>Pseudomonadota</taxon>
        <taxon>Alphaproteobacteria</taxon>
        <taxon>Caulobacterales</taxon>
        <taxon>Caulobacteraceae</taxon>
        <taxon>Brevundimonas</taxon>
    </lineage>
</organism>
<dbReference type="InterPro" id="IPR051161">
    <property type="entry name" value="Mannose-6P_isomerase_type2"/>
</dbReference>
<dbReference type="EMBL" id="CP067977">
    <property type="protein sequence ID" value="QQQ18215.1"/>
    <property type="molecule type" value="Genomic_DNA"/>
</dbReference>
<dbReference type="PANTHER" id="PTHR46390:SF1">
    <property type="entry name" value="MANNOSE-1-PHOSPHATE GUANYLYLTRANSFERASE"/>
    <property type="match status" value="1"/>
</dbReference>
<dbReference type="Gene3D" id="1.50.10.10">
    <property type="match status" value="1"/>
</dbReference>
<dbReference type="RefSeq" id="WP_201102587.1">
    <property type="nucleotide sequence ID" value="NZ_CP067977.1"/>
</dbReference>
<accession>A0ABX7BKX2</accession>
<dbReference type="PANTHER" id="PTHR46390">
    <property type="entry name" value="MANNOSE-1-PHOSPHATE GUANYLYLTRANSFERASE"/>
    <property type="match status" value="1"/>
</dbReference>
<evidence type="ECO:0000256" key="1">
    <source>
        <dbReference type="ARBA" id="ARBA00008558"/>
    </source>
</evidence>
<reference evidence="5 6" key="1">
    <citation type="submission" date="2021-01" db="EMBL/GenBank/DDBJ databases">
        <title>Brevundimonas vitis sp. nov., an bacterium isolated from grape (Vitis vinifera).</title>
        <authorList>
            <person name="Jiang L."/>
            <person name="Lee J."/>
        </authorList>
    </citation>
    <scope>NUCLEOTIDE SEQUENCE [LARGE SCALE GENOMIC DNA]</scope>
    <source>
        <strain evidence="5 6">GRTSA-9</strain>
    </source>
</reference>
<dbReference type="InterPro" id="IPR008928">
    <property type="entry name" value="6-hairpin_glycosidase_sf"/>
</dbReference>
<keyword evidence="2" id="KW-0413">Isomerase</keyword>
<dbReference type="Pfam" id="PF00483">
    <property type="entry name" value="NTP_transferase"/>
    <property type="match status" value="1"/>
</dbReference>
<feature type="domain" description="MannoseP isomerase/GMP-like beta-helix" evidence="4">
    <location>
        <begin position="282"/>
        <end position="336"/>
    </location>
</feature>
<protein>
    <submittedName>
        <fullName evidence="5">AGE family epimerase/isomerase</fullName>
    </submittedName>
</protein>
<keyword evidence="6" id="KW-1185">Reference proteome</keyword>
<dbReference type="InterPro" id="IPR049577">
    <property type="entry name" value="GMPP_N"/>
</dbReference>
<dbReference type="Pfam" id="PF07221">
    <property type="entry name" value="GlcNAc_2-epim"/>
    <property type="match status" value="1"/>
</dbReference>
<evidence type="ECO:0000259" key="4">
    <source>
        <dbReference type="Pfam" id="PF22640"/>
    </source>
</evidence>
<dbReference type="InterPro" id="IPR054566">
    <property type="entry name" value="ManC/GMP-like_b-helix"/>
</dbReference>
<evidence type="ECO:0000313" key="6">
    <source>
        <dbReference type="Proteomes" id="UP000595448"/>
    </source>
</evidence>
<dbReference type="SUPFAM" id="SSF159283">
    <property type="entry name" value="Guanosine diphospho-D-mannose pyrophosphorylase/mannose-6-phosphate isomerase linker domain"/>
    <property type="match status" value="1"/>
</dbReference>
<dbReference type="InterPro" id="IPR010819">
    <property type="entry name" value="AGE/CE"/>
</dbReference>
<dbReference type="SUPFAM" id="SSF53448">
    <property type="entry name" value="Nucleotide-diphospho-sugar transferases"/>
    <property type="match status" value="1"/>
</dbReference>
<evidence type="ECO:0000313" key="5">
    <source>
        <dbReference type="EMBL" id="QQQ18215.1"/>
    </source>
</evidence>
<evidence type="ECO:0000256" key="2">
    <source>
        <dbReference type="ARBA" id="ARBA00023235"/>
    </source>
</evidence>
<feature type="domain" description="Nucleotidyl transferase" evidence="3">
    <location>
        <begin position="6"/>
        <end position="276"/>
    </location>
</feature>
<dbReference type="InterPro" id="IPR005835">
    <property type="entry name" value="NTP_transferase_dom"/>
</dbReference>
<comment type="similarity">
    <text evidence="1">Belongs to the N-acylglucosamine 2-epimerase family.</text>
</comment>
<gene>
    <name evidence="5" type="ORF">JIP62_13035</name>
</gene>
<sequence length="713" mass="77146">MTTLYPVIMCGGAGTRLWPASRPSYPKQFLRLTGDRSLFQDTVLRVAPLAEGGGRLIIVGGVRHASLIRDQLAELGVDALVLLEPVARDSAAAMVAAAVWSASRDPEAINLFVASDHFIPDHTAFQDAARLAAAAAGNGDIVTLGIRPLHPSPAYGYIRPTGAGLSRVEAFVEKPDSATAQTYIDAGYLWNSGNFIVRARTLLDEVEAEVPDILSAVRAASQAATGDDVRVLGADFARAPAVSIDYAVMEKTRRAAVLAVDFDWSDVGAWDSVAETGRGDLGQAVRIDAPNSLVRAPEGTMVAVVGVPDVAVIVEPDAVLVCALSRAQTVKDAVKQVGLASPSHLDLPVSVASDDPLPSFAPWLTLRALPLWATLGQRDDGAFVEALTEQGGRIQDRRRARVQARQIYVYAQAGLSGWEGPWRSCVERGLSRLMADYIRDDGLCRTLLDGSGAPLDDTAMIYDQAFVLFALATARRAGIPDLERPALRLRESLLSAALPNGLFQEAGPHPYQANAHMHLLEACLAWEDQGDDQWRALADRIVDKALDLFVDQSGRFLREFFSADWGPAPGADGDLVEPGHQFEWAWLLETYGSRRGYRRAREAAVRLYDFGMDGICPRRGVAMNALNTDGSVRSAEARLWPQTEWLKAATLLGRGHDIKRAERALRLYLTVDGRWHDRLQPDGSFIAEAAPASSFYHIMMAFAHGQGSSLAAS</sequence>